<keyword evidence="3" id="KW-1185">Reference proteome</keyword>
<feature type="region of interest" description="Disordered" evidence="1">
    <location>
        <begin position="1"/>
        <end position="42"/>
    </location>
</feature>
<accession>A0A9N9DZ31</accession>
<organism evidence="2 3">
    <name type="scientific">Paraglomus brasilianum</name>
    <dbReference type="NCBI Taxonomy" id="144538"/>
    <lineage>
        <taxon>Eukaryota</taxon>
        <taxon>Fungi</taxon>
        <taxon>Fungi incertae sedis</taxon>
        <taxon>Mucoromycota</taxon>
        <taxon>Glomeromycotina</taxon>
        <taxon>Glomeromycetes</taxon>
        <taxon>Paraglomerales</taxon>
        <taxon>Paraglomeraceae</taxon>
        <taxon>Paraglomus</taxon>
    </lineage>
</organism>
<name>A0A9N9DZ31_9GLOM</name>
<protein>
    <submittedName>
        <fullName evidence="2">985_t:CDS:1</fullName>
    </submittedName>
</protein>
<evidence type="ECO:0000313" key="3">
    <source>
        <dbReference type="Proteomes" id="UP000789739"/>
    </source>
</evidence>
<dbReference type="AlphaFoldDB" id="A0A9N9DZ31"/>
<sequence>QFLIMSESNKDMKSNMLKKSDDSELRESSPIEGASRVQGAVK</sequence>
<feature type="compositionally biased region" description="Basic and acidic residues" evidence="1">
    <location>
        <begin position="8"/>
        <end position="29"/>
    </location>
</feature>
<comment type="caution">
    <text evidence="2">The sequence shown here is derived from an EMBL/GenBank/DDBJ whole genome shotgun (WGS) entry which is preliminary data.</text>
</comment>
<evidence type="ECO:0000256" key="1">
    <source>
        <dbReference type="SAM" id="MobiDB-lite"/>
    </source>
</evidence>
<gene>
    <name evidence="2" type="ORF">PBRASI_LOCUS10542</name>
</gene>
<reference evidence="2" key="1">
    <citation type="submission" date="2021-06" db="EMBL/GenBank/DDBJ databases">
        <authorList>
            <person name="Kallberg Y."/>
            <person name="Tangrot J."/>
            <person name="Rosling A."/>
        </authorList>
    </citation>
    <scope>NUCLEOTIDE SEQUENCE</scope>
    <source>
        <strain evidence="2">BR232B</strain>
    </source>
</reference>
<dbReference type="Proteomes" id="UP000789739">
    <property type="component" value="Unassembled WGS sequence"/>
</dbReference>
<evidence type="ECO:0000313" key="2">
    <source>
        <dbReference type="EMBL" id="CAG8656395.1"/>
    </source>
</evidence>
<dbReference type="EMBL" id="CAJVPI010003262">
    <property type="protein sequence ID" value="CAG8656395.1"/>
    <property type="molecule type" value="Genomic_DNA"/>
</dbReference>
<feature type="non-terminal residue" evidence="2">
    <location>
        <position position="42"/>
    </location>
</feature>
<proteinExistence type="predicted"/>